<sequence length="198" mass="21301">MSRRRGERLEQAILDVAWDLLTRVGYARLTMEAVAAEAGTSRPVIHRRWPTRASLALAALEHAAPAETEAPDTGTLRTDLLALMGQVAHRLGTVHGEVLAGIVAETARDPDATHALRTRMATTAQGHVVATIVQRAVDRGEIPTIRLPERVAKLPFDLIRNEVVLYGNPPGQEVIAEIVHSIILPSILQASATETGAA</sequence>
<dbReference type="RefSeq" id="WP_345364366.1">
    <property type="nucleotide sequence ID" value="NZ_BAABHJ010000031.1"/>
</dbReference>
<dbReference type="InterPro" id="IPR009057">
    <property type="entry name" value="Homeodomain-like_sf"/>
</dbReference>
<evidence type="ECO:0000256" key="4">
    <source>
        <dbReference type="PROSITE-ProRule" id="PRU00335"/>
    </source>
</evidence>
<evidence type="ECO:0000313" key="6">
    <source>
        <dbReference type="EMBL" id="GAA4616062.1"/>
    </source>
</evidence>
<keyword evidence="2 4" id="KW-0238">DNA-binding</keyword>
<feature type="domain" description="HTH tetR-type" evidence="5">
    <location>
        <begin position="7"/>
        <end position="67"/>
    </location>
</feature>
<reference evidence="7" key="1">
    <citation type="journal article" date="2019" name="Int. J. Syst. Evol. Microbiol.">
        <title>The Global Catalogue of Microorganisms (GCM) 10K type strain sequencing project: providing services to taxonomists for standard genome sequencing and annotation.</title>
        <authorList>
            <consortium name="The Broad Institute Genomics Platform"/>
            <consortium name="The Broad Institute Genome Sequencing Center for Infectious Disease"/>
            <person name="Wu L."/>
            <person name="Ma J."/>
        </authorList>
    </citation>
    <scope>NUCLEOTIDE SEQUENCE [LARGE SCALE GENOMIC DNA]</scope>
    <source>
        <strain evidence="7">JCM 17938</strain>
    </source>
</reference>
<proteinExistence type="predicted"/>
<dbReference type="EMBL" id="BAABHJ010000031">
    <property type="protein sequence ID" value="GAA4616062.1"/>
    <property type="molecule type" value="Genomic_DNA"/>
</dbReference>
<dbReference type="PANTHER" id="PTHR30055:SF148">
    <property type="entry name" value="TETR-FAMILY TRANSCRIPTIONAL REGULATOR"/>
    <property type="match status" value="1"/>
</dbReference>
<evidence type="ECO:0000256" key="3">
    <source>
        <dbReference type="ARBA" id="ARBA00023163"/>
    </source>
</evidence>
<evidence type="ECO:0000256" key="1">
    <source>
        <dbReference type="ARBA" id="ARBA00023015"/>
    </source>
</evidence>
<dbReference type="InterPro" id="IPR011075">
    <property type="entry name" value="TetR_C"/>
</dbReference>
<dbReference type="PANTHER" id="PTHR30055">
    <property type="entry name" value="HTH-TYPE TRANSCRIPTIONAL REGULATOR RUTR"/>
    <property type="match status" value="1"/>
</dbReference>
<organism evidence="6 7">
    <name type="scientific">Actinoallomurus liliacearum</name>
    <dbReference type="NCBI Taxonomy" id="1080073"/>
    <lineage>
        <taxon>Bacteria</taxon>
        <taxon>Bacillati</taxon>
        <taxon>Actinomycetota</taxon>
        <taxon>Actinomycetes</taxon>
        <taxon>Streptosporangiales</taxon>
        <taxon>Thermomonosporaceae</taxon>
        <taxon>Actinoallomurus</taxon>
    </lineage>
</organism>
<dbReference type="InterPro" id="IPR001647">
    <property type="entry name" value="HTH_TetR"/>
</dbReference>
<dbReference type="SUPFAM" id="SSF46689">
    <property type="entry name" value="Homeodomain-like"/>
    <property type="match status" value="1"/>
</dbReference>
<dbReference type="Gene3D" id="1.10.10.60">
    <property type="entry name" value="Homeodomain-like"/>
    <property type="match status" value="1"/>
</dbReference>
<accession>A0ABP8TTF8</accession>
<name>A0ABP8TTF8_9ACTN</name>
<protein>
    <submittedName>
        <fullName evidence="6">TetR/AcrR family transcriptional regulator</fullName>
    </submittedName>
</protein>
<keyword evidence="7" id="KW-1185">Reference proteome</keyword>
<dbReference type="PROSITE" id="PS50977">
    <property type="entry name" value="HTH_TETR_2"/>
    <property type="match status" value="1"/>
</dbReference>
<comment type="caution">
    <text evidence="6">The sequence shown here is derived from an EMBL/GenBank/DDBJ whole genome shotgun (WGS) entry which is preliminary data.</text>
</comment>
<feature type="DNA-binding region" description="H-T-H motif" evidence="4">
    <location>
        <begin position="30"/>
        <end position="49"/>
    </location>
</feature>
<keyword evidence="3" id="KW-0804">Transcription</keyword>
<evidence type="ECO:0000256" key="2">
    <source>
        <dbReference type="ARBA" id="ARBA00023125"/>
    </source>
</evidence>
<dbReference type="Pfam" id="PF16859">
    <property type="entry name" value="TetR_C_11"/>
    <property type="match status" value="1"/>
</dbReference>
<dbReference type="InterPro" id="IPR050109">
    <property type="entry name" value="HTH-type_TetR-like_transc_reg"/>
</dbReference>
<gene>
    <name evidence="6" type="ORF">GCM10023195_71200</name>
</gene>
<dbReference type="Proteomes" id="UP001500212">
    <property type="component" value="Unassembled WGS sequence"/>
</dbReference>
<evidence type="ECO:0000313" key="7">
    <source>
        <dbReference type="Proteomes" id="UP001500212"/>
    </source>
</evidence>
<evidence type="ECO:0000259" key="5">
    <source>
        <dbReference type="PROSITE" id="PS50977"/>
    </source>
</evidence>
<dbReference type="InterPro" id="IPR036271">
    <property type="entry name" value="Tet_transcr_reg_TetR-rel_C_sf"/>
</dbReference>
<dbReference type="Pfam" id="PF00440">
    <property type="entry name" value="TetR_N"/>
    <property type="match status" value="1"/>
</dbReference>
<keyword evidence="1" id="KW-0805">Transcription regulation</keyword>
<dbReference type="Gene3D" id="1.10.357.10">
    <property type="entry name" value="Tetracycline Repressor, domain 2"/>
    <property type="match status" value="1"/>
</dbReference>
<dbReference type="SUPFAM" id="SSF48498">
    <property type="entry name" value="Tetracyclin repressor-like, C-terminal domain"/>
    <property type="match status" value="1"/>
</dbReference>